<dbReference type="EMBL" id="UZAJ01018479">
    <property type="protein sequence ID" value="VDO82276.1"/>
    <property type="molecule type" value="Genomic_DNA"/>
</dbReference>
<dbReference type="AlphaFoldDB" id="A0A183HXD6"/>
<reference evidence="1 2" key="2">
    <citation type="submission" date="2018-11" db="EMBL/GenBank/DDBJ databases">
        <authorList>
            <consortium name="Pathogen Informatics"/>
        </authorList>
    </citation>
    <scope>NUCLEOTIDE SEQUENCE [LARGE SCALE GENOMIC DNA]</scope>
</reference>
<sequence>MQMTLACEISDEVVPHSIIELKSKEIHEKEHNEEYTTIMMSIANNLNMFADSTEKLEKYIDGMGDESFIWNRIQNRKRISTISQSLSDTTVDKQKEKRLNRKMQGIVI</sequence>
<keyword evidence="2" id="KW-1185">Reference proteome</keyword>
<dbReference type="WBParaSite" id="OFLC_0001214801-mRNA-1">
    <property type="protein sequence ID" value="OFLC_0001214801-mRNA-1"/>
    <property type="gene ID" value="OFLC_0001214801"/>
</dbReference>
<protein>
    <submittedName>
        <fullName evidence="1 3">Uncharacterized protein</fullName>
    </submittedName>
</protein>
<dbReference type="STRING" id="387005.A0A183HXD6"/>
<evidence type="ECO:0000313" key="3">
    <source>
        <dbReference type="WBParaSite" id="OFLC_0001214801-mRNA-1"/>
    </source>
</evidence>
<reference evidence="3" key="1">
    <citation type="submission" date="2016-06" db="UniProtKB">
        <authorList>
            <consortium name="WormBaseParasite"/>
        </authorList>
    </citation>
    <scope>IDENTIFICATION</scope>
</reference>
<dbReference type="Proteomes" id="UP000267606">
    <property type="component" value="Unassembled WGS sequence"/>
</dbReference>
<evidence type="ECO:0000313" key="2">
    <source>
        <dbReference type="Proteomes" id="UP000267606"/>
    </source>
</evidence>
<evidence type="ECO:0000313" key="1">
    <source>
        <dbReference type="EMBL" id="VDO82276.1"/>
    </source>
</evidence>
<gene>
    <name evidence="1" type="ORF">OFLC_LOCUS12143</name>
</gene>
<proteinExistence type="predicted"/>
<organism evidence="3">
    <name type="scientific">Onchocerca flexuosa</name>
    <dbReference type="NCBI Taxonomy" id="387005"/>
    <lineage>
        <taxon>Eukaryota</taxon>
        <taxon>Metazoa</taxon>
        <taxon>Ecdysozoa</taxon>
        <taxon>Nematoda</taxon>
        <taxon>Chromadorea</taxon>
        <taxon>Rhabditida</taxon>
        <taxon>Spirurina</taxon>
        <taxon>Spiruromorpha</taxon>
        <taxon>Filarioidea</taxon>
        <taxon>Onchocercidae</taxon>
        <taxon>Onchocerca</taxon>
    </lineage>
</organism>
<accession>A0A183HXD6</accession>
<name>A0A183HXD6_9BILA</name>